<feature type="signal peptide" evidence="1">
    <location>
        <begin position="1"/>
        <end position="38"/>
    </location>
</feature>
<organism evidence="2 3">
    <name type="scientific">Plakobranchus ocellatus</name>
    <dbReference type="NCBI Taxonomy" id="259542"/>
    <lineage>
        <taxon>Eukaryota</taxon>
        <taxon>Metazoa</taxon>
        <taxon>Spiralia</taxon>
        <taxon>Lophotrochozoa</taxon>
        <taxon>Mollusca</taxon>
        <taxon>Gastropoda</taxon>
        <taxon>Heterobranchia</taxon>
        <taxon>Euthyneura</taxon>
        <taxon>Panpulmonata</taxon>
        <taxon>Sacoglossa</taxon>
        <taxon>Placobranchoidea</taxon>
        <taxon>Plakobranchidae</taxon>
        <taxon>Plakobranchus</taxon>
    </lineage>
</organism>
<gene>
    <name evidence="2" type="ORF">PoB_000963900</name>
</gene>
<evidence type="ECO:0000313" key="3">
    <source>
        <dbReference type="Proteomes" id="UP000735302"/>
    </source>
</evidence>
<protein>
    <recommendedName>
        <fullName evidence="4">Secreted protein</fullName>
    </recommendedName>
</protein>
<reference evidence="2 3" key="1">
    <citation type="journal article" date="2021" name="Elife">
        <title>Chloroplast acquisition without the gene transfer in kleptoplastic sea slugs, Plakobranchus ocellatus.</title>
        <authorList>
            <person name="Maeda T."/>
            <person name="Takahashi S."/>
            <person name="Yoshida T."/>
            <person name="Shimamura S."/>
            <person name="Takaki Y."/>
            <person name="Nagai Y."/>
            <person name="Toyoda A."/>
            <person name="Suzuki Y."/>
            <person name="Arimoto A."/>
            <person name="Ishii H."/>
            <person name="Satoh N."/>
            <person name="Nishiyama T."/>
            <person name="Hasebe M."/>
            <person name="Maruyama T."/>
            <person name="Minagawa J."/>
            <person name="Obokata J."/>
            <person name="Shigenobu S."/>
        </authorList>
    </citation>
    <scope>NUCLEOTIDE SEQUENCE [LARGE SCALE GENOMIC DNA]</scope>
</reference>
<dbReference type="Proteomes" id="UP000735302">
    <property type="component" value="Unassembled WGS sequence"/>
</dbReference>
<accession>A0AAV3YLX9</accession>
<dbReference type="EMBL" id="BLXT01001094">
    <property type="protein sequence ID" value="GFN83133.1"/>
    <property type="molecule type" value="Genomic_DNA"/>
</dbReference>
<evidence type="ECO:0000256" key="1">
    <source>
        <dbReference type="SAM" id="SignalP"/>
    </source>
</evidence>
<feature type="chain" id="PRO_5043607276" description="Secreted protein" evidence="1">
    <location>
        <begin position="39"/>
        <end position="89"/>
    </location>
</feature>
<proteinExistence type="predicted"/>
<evidence type="ECO:0000313" key="2">
    <source>
        <dbReference type="EMBL" id="GFN83133.1"/>
    </source>
</evidence>
<name>A0AAV3YLX9_9GAST</name>
<keyword evidence="1" id="KW-0732">Signal</keyword>
<sequence length="89" mass="10520">MFMRQWRRPMTISSNSALLLSFWQLRDVLLQIFKTVYGEMCSSQMAEHPSAAKKLDTERCLMRRSLDVPLSLKHGYPITCYATLHYEYK</sequence>
<keyword evidence="3" id="KW-1185">Reference proteome</keyword>
<dbReference type="AlphaFoldDB" id="A0AAV3YLX9"/>
<evidence type="ECO:0008006" key="4">
    <source>
        <dbReference type="Google" id="ProtNLM"/>
    </source>
</evidence>
<comment type="caution">
    <text evidence="2">The sequence shown here is derived from an EMBL/GenBank/DDBJ whole genome shotgun (WGS) entry which is preliminary data.</text>
</comment>